<feature type="region of interest" description="Disordered" evidence="1">
    <location>
        <begin position="21"/>
        <end position="41"/>
    </location>
</feature>
<evidence type="ECO:0000313" key="3">
    <source>
        <dbReference type="Proteomes" id="UP000009131"/>
    </source>
</evidence>
<reference evidence="2 3" key="1">
    <citation type="journal article" date="2011" name="J. Gen. Appl. Microbiol.">
        <title>Draft genome sequencing of the enigmatic basidiomycete Mixia osmundae.</title>
        <authorList>
            <person name="Nishida H."/>
            <person name="Nagatsuka Y."/>
            <person name="Sugiyama J."/>
        </authorList>
    </citation>
    <scope>NUCLEOTIDE SEQUENCE [LARGE SCALE GENOMIC DNA]</scope>
    <source>
        <strain evidence="3">CBS 9802 / IAM 14324 / JCM 22182 / KY 12970</strain>
    </source>
</reference>
<evidence type="ECO:0000313" key="2">
    <source>
        <dbReference type="EMBL" id="GAA99784.1"/>
    </source>
</evidence>
<sequence length="232" mass="27018">MTRLERATVVVKPQLMQRSRTPPILDRSAPLEQQLPPEPERMTPDLAMSVAVLRYFHINYGGLSVQSAAPKQGIHPRTYQPFWAITLAESEASRVLASSEHRIPFIRRRPDARYWTRLQDIRDPRLLTSQPLRYGTRLDREEKRDPPPEWDELSVTVERSVQPFQASRQPRNMPGIRILSDHQFRRAVKDVFGGFYQPGMLRQSMEDEPSLFGRAIAGHERKDLETQLSRRR</sequence>
<accession>G7EAC4</accession>
<protein>
    <submittedName>
        <fullName evidence="2">Uncharacterized protein</fullName>
    </submittedName>
</protein>
<dbReference type="InParanoid" id="G7EAC4"/>
<gene>
    <name evidence="2" type="primary">Mo06486</name>
    <name evidence="2" type="ORF">E5Q_06486</name>
</gene>
<comment type="caution">
    <text evidence="2">The sequence shown here is derived from an EMBL/GenBank/DDBJ whole genome shotgun (WGS) entry which is preliminary data.</text>
</comment>
<dbReference type="Proteomes" id="UP000009131">
    <property type="component" value="Unassembled WGS sequence"/>
</dbReference>
<keyword evidence="3" id="KW-1185">Reference proteome</keyword>
<evidence type="ECO:0000256" key="1">
    <source>
        <dbReference type="SAM" id="MobiDB-lite"/>
    </source>
</evidence>
<dbReference type="HOGENOM" id="CLU_1195133_0_0_1"/>
<dbReference type="EMBL" id="BABT02000234">
    <property type="protein sequence ID" value="GAA99784.1"/>
    <property type="molecule type" value="Genomic_DNA"/>
</dbReference>
<dbReference type="AlphaFoldDB" id="G7EAC4"/>
<reference evidence="2 3" key="2">
    <citation type="journal article" date="2012" name="Open Biol.">
        <title>Characteristics of nucleosomes and linker DNA regions on the genome of the basidiomycete Mixia osmundae revealed by mono- and dinucleosome mapping.</title>
        <authorList>
            <person name="Nishida H."/>
            <person name="Kondo S."/>
            <person name="Matsumoto T."/>
            <person name="Suzuki Y."/>
            <person name="Yoshikawa H."/>
            <person name="Taylor T.D."/>
            <person name="Sugiyama J."/>
        </authorList>
    </citation>
    <scope>NUCLEOTIDE SEQUENCE [LARGE SCALE GENOMIC DNA]</scope>
    <source>
        <strain evidence="3">CBS 9802 / IAM 14324 / JCM 22182 / KY 12970</strain>
    </source>
</reference>
<name>G7EAC4_MIXOS</name>
<proteinExistence type="predicted"/>
<organism evidence="2 3">
    <name type="scientific">Mixia osmundae (strain CBS 9802 / IAM 14324 / JCM 22182 / KY 12970)</name>
    <dbReference type="NCBI Taxonomy" id="764103"/>
    <lineage>
        <taxon>Eukaryota</taxon>
        <taxon>Fungi</taxon>
        <taxon>Dikarya</taxon>
        <taxon>Basidiomycota</taxon>
        <taxon>Pucciniomycotina</taxon>
        <taxon>Mixiomycetes</taxon>
        <taxon>Mixiales</taxon>
        <taxon>Mixiaceae</taxon>
        <taxon>Mixia</taxon>
    </lineage>
</organism>